<feature type="transmembrane region" description="Helical" evidence="10">
    <location>
        <begin position="204"/>
        <end position="224"/>
    </location>
</feature>
<dbReference type="InterPro" id="IPR023214">
    <property type="entry name" value="HAD_sf"/>
</dbReference>
<dbReference type="Gene3D" id="3.30.70.100">
    <property type="match status" value="1"/>
</dbReference>
<evidence type="ECO:0000256" key="10">
    <source>
        <dbReference type="RuleBase" id="RU362081"/>
    </source>
</evidence>
<dbReference type="Proteomes" id="UP000324585">
    <property type="component" value="Unassembled WGS sequence"/>
</dbReference>
<dbReference type="InterPro" id="IPR059000">
    <property type="entry name" value="ATPase_P-type_domA"/>
</dbReference>
<evidence type="ECO:0000256" key="5">
    <source>
        <dbReference type="ARBA" id="ARBA00022723"/>
    </source>
</evidence>
<sequence>MRSKKKSSGSERAALFDEDSLSSEAENDDGALDVGKALLAGAEPTERDQDQADTPSGFYIALPLHDGPGPASLRHASYTVQGMTCPYAWTCATQLSAQATTFQDAETDPAEHLSKVMISVTGLHCASCVRKVEQALLGVDGVSAASLSLVSGRAQVQFDPDRTGLRDLVRAVQTMGFGATLCDEEMDRSSLVRTAEIERYRNRFLVAFLFAVPAFVFGMLLDWIPSTAQWINQDVAPGLSLKAIVLLPLATVVQCWLGLPFYERAFIALQHGSPTMDVLVALGTSVAYLFSVGAVIDRLIEPSFKPELYFDTSILLITFILLGRFLESLAKASTSQAITNLLDLQANSATLLRSVGERDQTSDEQAAGDGVPERSDCPLYDEEEIDVRLVQCGDLLKVVPGGRIPADGIITEGRTSVDEGMLTGESVPVCKQVGDEVIGGTVNQEGMLHVRVLRTGARSTLAQIAQLMEQAQASKPSIQEFADRVSAVFVPVVLLVSALTFAVWLLLAFTVLPEEWIPPGQNRVLFAFIFAVTVLVIACPCALGLATPTAVLVGTGIGAQHGILIKGGRVLQSVHAVSVVVFDKTGTLTHGNPRLTDVIFLGSGIDAQTPLELDEHDSPGAERDREREALRLIASAECGSEHPLGRAVVAHAREVLGLQLSSPSEVEALPGLGLRCMVDGHAVMVGNRRLVQCEQKRDSVRVQTTVCFEDDSKTVMIGAVDGRVVALSPWQTRFEASLQQWAVAMVGDGINDVVALAASDVGMAIGAGSEVALEAADVVLMRSDLRDVITCIDLGRTVYRRIKINLFCAFLYNTAAIPLAAGLIFPLMKEQISPVVGALAMASSSVSVILSSLMLRVYRQPEVIVEASMTSST</sequence>
<dbReference type="InterPro" id="IPR036412">
    <property type="entry name" value="HAD-like_sf"/>
</dbReference>
<keyword evidence="4 10" id="KW-0812">Transmembrane</keyword>
<dbReference type="PANTHER" id="PTHR46594:SF4">
    <property type="entry name" value="P-TYPE CATION-TRANSPORTING ATPASE"/>
    <property type="match status" value="1"/>
</dbReference>
<keyword evidence="8 10" id="KW-1133">Transmembrane helix</keyword>
<feature type="transmembrane region" description="Helical" evidence="10">
    <location>
        <begin position="804"/>
        <end position="828"/>
    </location>
</feature>
<keyword evidence="9 10" id="KW-0472">Membrane</keyword>
<gene>
    <name evidence="13" type="ORF">FVE85_8908</name>
</gene>
<feature type="transmembrane region" description="Helical" evidence="10">
    <location>
        <begin position="274"/>
        <end position="296"/>
    </location>
</feature>
<dbReference type="PRINTS" id="PR00942">
    <property type="entry name" value="CUATPASEI"/>
</dbReference>
<dbReference type="OrthoDB" id="432719at2759"/>
<name>A0A5J4YI38_PORPP</name>
<evidence type="ECO:0000256" key="8">
    <source>
        <dbReference type="ARBA" id="ARBA00022989"/>
    </source>
</evidence>
<dbReference type="InterPro" id="IPR006121">
    <property type="entry name" value="HMA_dom"/>
</dbReference>
<dbReference type="InterPro" id="IPR023298">
    <property type="entry name" value="ATPase_P-typ_TM_dom_sf"/>
</dbReference>
<evidence type="ECO:0000256" key="7">
    <source>
        <dbReference type="ARBA" id="ARBA00022840"/>
    </source>
</evidence>
<comment type="subcellular location">
    <subcellularLocation>
        <location evidence="1 10">Membrane</location>
    </subcellularLocation>
</comment>
<feature type="transmembrane region" description="Helical" evidence="10">
    <location>
        <begin position="244"/>
        <end position="262"/>
    </location>
</feature>
<dbReference type="Pfam" id="PF00122">
    <property type="entry name" value="E1-E2_ATPase"/>
    <property type="match status" value="1"/>
</dbReference>
<evidence type="ECO:0000256" key="6">
    <source>
        <dbReference type="ARBA" id="ARBA00022741"/>
    </source>
</evidence>
<dbReference type="GO" id="GO:0016020">
    <property type="term" value="C:membrane"/>
    <property type="evidence" value="ECO:0007669"/>
    <property type="project" value="UniProtKB-SubCell"/>
</dbReference>
<feature type="transmembrane region" description="Helical" evidence="10">
    <location>
        <begin position="834"/>
        <end position="855"/>
    </location>
</feature>
<dbReference type="AlphaFoldDB" id="A0A5J4YI38"/>
<evidence type="ECO:0000256" key="2">
    <source>
        <dbReference type="ARBA" id="ARBA00012517"/>
    </source>
</evidence>
<dbReference type="InterPro" id="IPR036163">
    <property type="entry name" value="HMA_dom_sf"/>
</dbReference>
<dbReference type="SUPFAM" id="SSF55008">
    <property type="entry name" value="HMA, heavy metal-associated domain"/>
    <property type="match status" value="1"/>
</dbReference>
<keyword evidence="7 10" id="KW-0067">ATP-binding</keyword>
<keyword evidence="3" id="KW-0813">Transport</keyword>
<dbReference type="Pfam" id="PF00702">
    <property type="entry name" value="Hydrolase"/>
    <property type="match status" value="1"/>
</dbReference>
<dbReference type="FunFam" id="3.30.70.100:FF:000001">
    <property type="entry name" value="ATPase copper transporting beta"/>
    <property type="match status" value="1"/>
</dbReference>
<dbReference type="InterPro" id="IPR023299">
    <property type="entry name" value="ATPase_P-typ_cyto_dom_N"/>
</dbReference>
<dbReference type="Gene3D" id="3.40.1110.10">
    <property type="entry name" value="Calcium-transporting ATPase, cytoplasmic domain N"/>
    <property type="match status" value="1"/>
</dbReference>
<dbReference type="FunFam" id="2.70.150.10:FF:000002">
    <property type="entry name" value="Copper-transporting ATPase 1, putative"/>
    <property type="match status" value="1"/>
</dbReference>
<keyword evidence="5 10" id="KW-0479">Metal-binding</keyword>
<dbReference type="PROSITE" id="PS50846">
    <property type="entry name" value="HMA_2"/>
    <property type="match status" value="1"/>
</dbReference>
<evidence type="ECO:0000313" key="13">
    <source>
        <dbReference type="EMBL" id="KAA8490394.1"/>
    </source>
</evidence>
<dbReference type="PRINTS" id="PR00119">
    <property type="entry name" value="CATATPASE"/>
</dbReference>
<dbReference type="Gene3D" id="2.70.150.10">
    <property type="entry name" value="Calcium-transporting ATPase, cytoplasmic transduction domain A"/>
    <property type="match status" value="1"/>
</dbReference>
<dbReference type="GO" id="GO:0046872">
    <property type="term" value="F:metal ion binding"/>
    <property type="evidence" value="ECO:0007669"/>
    <property type="project" value="UniProtKB-KW"/>
</dbReference>
<organism evidence="13 14">
    <name type="scientific">Porphyridium purpureum</name>
    <name type="common">Red alga</name>
    <name type="synonym">Porphyridium cruentum</name>
    <dbReference type="NCBI Taxonomy" id="35688"/>
    <lineage>
        <taxon>Eukaryota</taxon>
        <taxon>Rhodophyta</taxon>
        <taxon>Bangiophyceae</taxon>
        <taxon>Porphyridiales</taxon>
        <taxon>Porphyridiaceae</taxon>
        <taxon>Porphyridium</taxon>
    </lineage>
</organism>
<feature type="transmembrane region" description="Helical" evidence="10">
    <location>
        <begin position="524"/>
        <end position="546"/>
    </location>
</feature>
<dbReference type="NCBIfam" id="TIGR01494">
    <property type="entry name" value="ATPase_P-type"/>
    <property type="match status" value="2"/>
</dbReference>
<feature type="region of interest" description="Disordered" evidence="11">
    <location>
        <begin position="1"/>
        <end position="59"/>
    </location>
</feature>
<reference evidence="14" key="1">
    <citation type="journal article" date="2019" name="Nat. Commun.">
        <title>Expansion of phycobilisome linker gene families in mesophilic red algae.</title>
        <authorList>
            <person name="Lee J."/>
            <person name="Kim D."/>
            <person name="Bhattacharya D."/>
            <person name="Yoon H.S."/>
        </authorList>
    </citation>
    <scope>NUCLEOTIDE SEQUENCE [LARGE SCALE GENOMIC DNA]</scope>
    <source>
        <strain evidence="14">CCMP 1328</strain>
    </source>
</reference>
<dbReference type="PANTHER" id="PTHR46594">
    <property type="entry name" value="P-TYPE CATION-TRANSPORTING ATPASE"/>
    <property type="match status" value="1"/>
</dbReference>
<feature type="transmembrane region" description="Helical" evidence="10">
    <location>
        <begin position="308"/>
        <end position="326"/>
    </location>
</feature>
<evidence type="ECO:0000259" key="12">
    <source>
        <dbReference type="PROSITE" id="PS50846"/>
    </source>
</evidence>
<dbReference type="InterPro" id="IPR027256">
    <property type="entry name" value="P-typ_ATPase_IB"/>
</dbReference>
<dbReference type="GO" id="GO:0140581">
    <property type="term" value="F:P-type monovalent copper transporter activity"/>
    <property type="evidence" value="ECO:0007669"/>
    <property type="project" value="UniProtKB-EC"/>
</dbReference>
<comment type="similarity">
    <text evidence="10">Belongs to the cation transport ATPase (P-type) (TC 3.A.3) family. Type IB subfamily.</text>
</comment>
<dbReference type="Pfam" id="PF00403">
    <property type="entry name" value="HMA"/>
    <property type="match status" value="1"/>
</dbReference>
<dbReference type="GO" id="GO:0016887">
    <property type="term" value="F:ATP hydrolysis activity"/>
    <property type="evidence" value="ECO:0007669"/>
    <property type="project" value="InterPro"/>
</dbReference>
<dbReference type="EC" id="7.2.2.8" evidence="2"/>
<dbReference type="GO" id="GO:0005524">
    <property type="term" value="F:ATP binding"/>
    <property type="evidence" value="ECO:0007669"/>
    <property type="project" value="UniProtKB-UniRule"/>
</dbReference>
<dbReference type="OMA" id="HWMLPAW"/>
<evidence type="ECO:0000313" key="14">
    <source>
        <dbReference type="Proteomes" id="UP000324585"/>
    </source>
</evidence>
<evidence type="ECO:0000256" key="1">
    <source>
        <dbReference type="ARBA" id="ARBA00004370"/>
    </source>
</evidence>
<dbReference type="InterPro" id="IPR001757">
    <property type="entry name" value="P_typ_ATPase"/>
</dbReference>
<dbReference type="SUPFAM" id="SSF56784">
    <property type="entry name" value="HAD-like"/>
    <property type="match status" value="1"/>
</dbReference>
<evidence type="ECO:0000256" key="3">
    <source>
        <dbReference type="ARBA" id="ARBA00022448"/>
    </source>
</evidence>
<dbReference type="SUPFAM" id="SSF81665">
    <property type="entry name" value="Calcium ATPase, transmembrane domain M"/>
    <property type="match status" value="1"/>
</dbReference>
<dbReference type="SUPFAM" id="SSF81653">
    <property type="entry name" value="Calcium ATPase, transduction domain A"/>
    <property type="match status" value="1"/>
</dbReference>
<dbReference type="EMBL" id="VRMN01000029">
    <property type="protein sequence ID" value="KAA8490394.1"/>
    <property type="molecule type" value="Genomic_DNA"/>
</dbReference>
<dbReference type="CDD" id="cd00371">
    <property type="entry name" value="HMA"/>
    <property type="match status" value="1"/>
</dbReference>
<dbReference type="InterPro" id="IPR018303">
    <property type="entry name" value="ATPase_P-typ_P_site"/>
</dbReference>
<feature type="transmembrane region" description="Helical" evidence="10">
    <location>
        <begin position="485"/>
        <end position="512"/>
    </location>
</feature>
<keyword evidence="6 10" id="KW-0547">Nucleotide-binding</keyword>
<protein>
    <recommendedName>
        <fullName evidence="2">P-type Cu(+) transporter</fullName>
        <ecNumber evidence="2">7.2.2.8</ecNumber>
    </recommendedName>
</protein>
<feature type="region of interest" description="Disordered" evidence="11">
    <location>
        <begin position="355"/>
        <end position="375"/>
    </location>
</feature>
<feature type="compositionally biased region" description="Acidic residues" evidence="11">
    <location>
        <begin position="16"/>
        <end position="31"/>
    </location>
</feature>
<dbReference type="NCBIfam" id="TIGR01525">
    <property type="entry name" value="ATPase-IB_hvy"/>
    <property type="match status" value="1"/>
</dbReference>
<evidence type="ECO:0000256" key="4">
    <source>
        <dbReference type="ARBA" id="ARBA00022692"/>
    </source>
</evidence>
<dbReference type="PROSITE" id="PS00154">
    <property type="entry name" value="ATPASE_E1_E2"/>
    <property type="match status" value="1"/>
</dbReference>
<evidence type="ECO:0000256" key="9">
    <source>
        <dbReference type="ARBA" id="ARBA00023136"/>
    </source>
</evidence>
<proteinExistence type="inferred from homology"/>
<feature type="domain" description="HMA" evidence="12">
    <location>
        <begin position="114"/>
        <end position="180"/>
    </location>
</feature>
<dbReference type="CDD" id="cd02094">
    <property type="entry name" value="P-type_ATPase_Cu-like"/>
    <property type="match status" value="1"/>
</dbReference>
<dbReference type="Gene3D" id="3.40.50.1000">
    <property type="entry name" value="HAD superfamily/HAD-like"/>
    <property type="match status" value="2"/>
</dbReference>
<keyword evidence="14" id="KW-1185">Reference proteome</keyword>
<dbReference type="InterPro" id="IPR008250">
    <property type="entry name" value="ATPase_P-typ_transduc_dom_A_sf"/>
</dbReference>
<comment type="caution">
    <text evidence="13">The sequence shown here is derived from an EMBL/GenBank/DDBJ whole genome shotgun (WGS) entry which is preliminary data.</text>
</comment>
<accession>A0A5J4YI38</accession>
<evidence type="ECO:0000256" key="11">
    <source>
        <dbReference type="SAM" id="MobiDB-lite"/>
    </source>
</evidence>